<evidence type="ECO:0000313" key="1">
    <source>
        <dbReference type="EMBL" id="KAF1944044.1"/>
    </source>
</evidence>
<protein>
    <submittedName>
        <fullName evidence="1">Uncharacterized protein</fullName>
    </submittedName>
</protein>
<reference evidence="1" key="1">
    <citation type="journal article" date="2020" name="Stud. Mycol.">
        <title>101 Dothideomycetes genomes: a test case for predicting lifestyles and emergence of pathogens.</title>
        <authorList>
            <person name="Haridas S."/>
            <person name="Albert R."/>
            <person name="Binder M."/>
            <person name="Bloem J."/>
            <person name="Labutti K."/>
            <person name="Salamov A."/>
            <person name="Andreopoulos B."/>
            <person name="Baker S."/>
            <person name="Barry K."/>
            <person name="Bills G."/>
            <person name="Bluhm B."/>
            <person name="Cannon C."/>
            <person name="Castanera R."/>
            <person name="Culley D."/>
            <person name="Daum C."/>
            <person name="Ezra D."/>
            <person name="Gonzalez J."/>
            <person name="Henrissat B."/>
            <person name="Kuo A."/>
            <person name="Liang C."/>
            <person name="Lipzen A."/>
            <person name="Lutzoni F."/>
            <person name="Magnuson J."/>
            <person name="Mondo S."/>
            <person name="Nolan M."/>
            <person name="Ohm R."/>
            <person name="Pangilinan J."/>
            <person name="Park H.-J."/>
            <person name="Ramirez L."/>
            <person name="Alfaro M."/>
            <person name="Sun H."/>
            <person name="Tritt A."/>
            <person name="Yoshinaga Y."/>
            <person name="Zwiers L.-H."/>
            <person name="Turgeon B."/>
            <person name="Goodwin S."/>
            <person name="Spatafora J."/>
            <person name="Crous P."/>
            <person name="Grigoriev I."/>
        </authorList>
    </citation>
    <scope>NUCLEOTIDE SEQUENCE</scope>
    <source>
        <strain evidence="1">CBS 161.51</strain>
    </source>
</reference>
<proteinExistence type="predicted"/>
<organism evidence="1 2">
    <name type="scientific">Clathrospora elynae</name>
    <dbReference type="NCBI Taxonomy" id="706981"/>
    <lineage>
        <taxon>Eukaryota</taxon>
        <taxon>Fungi</taxon>
        <taxon>Dikarya</taxon>
        <taxon>Ascomycota</taxon>
        <taxon>Pezizomycotina</taxon>
        <taxon>Dothideomycetes</taxon>
        <taxon>Pleosporomycetidae</taxon>
        <taxon>Pleosporales</taxon>
        <taxon>Diademaceae</taxon>
        <taxon>Clathrospora</taxon>
    </lineage>
</organism>
<evidence type="ECO:0000313" key="2">
    <source>
        <dbReference type="Proteomes" id="UP000800038"/>
    </source>
</evidence>
<dbReference type="Proteomes" id="UP000800038">
    <property type="component" value="Unassembled WGS sequence"/>
</dbReference>
<keyword evidence="2" id="KW-1185">Reference proteome</keyword>
<name>A0A6A5SWE5_9PLEO</name>
<dbReference type="EMBL" id="ML976020">
    <property type="protein sequence ID" value="KAF1944044.1"/>
    <property type="molecule type" value="Genomic_DNA"/>
</dbReference>
<dbReference type="AlphaFoldDB" id="A0A6A5SWE5"/>
<gene>
    <name evidence="1" type="ORF">EJ02DRAFT_452889</name>
</gene>
<dbReference type="OrthoDB" id="4820608at2759"/>
<accession>A0A6A5SWE5</accession>
<sequence length="67" mass="7446">MTINYADSTIDHFDLYNFYYGCTINQEASVVGVPTSCVITGTGYADDQATKQVAKQSFTLRKCNRPL</sequence>